<comment type="caution">
    <text evidence="2">The sequence shown here is derived from an EMBL/GenBank/DDBJ whole genome shotgun (WGS) entry which is preliminary data.</text>
</comment>
<evidence type="ECO:0000313" key="2">
    <source>
        <dbReference type="EMBL" id="EJK66195.1"/>
    </source>
</evidence>
<accession>K0SLN2</accession>
<sequence length="118" mass="13863">MKKRRAMKFTDDGIYIRARESAQESPGKQPEAQTGDETEKVVVFGMETSLHLRIPERVKTTTQHLPYVRDGLGHSLQDQRDEVVPEESTKLTTDQLERLRLSTDIHQLYKYKDHRRRQ</sequence>
<protein>
    <submittedName>
        <fullName evidence="2">Uncharacterized protein</fullName>
    </submittedName>
</protein>
<proteinExistence type="predicted"/>
<keyword evidence="3" id="KW-1185">Reference proteome</keyword>
<dbReference type="AlphaFoldDB" id="K0SLN2"/>
<evidence type="ECO:0000256" key="1">
    <source>
        <dbReference type="SAM" id="MobiDB-lite"/>
    </source>
</evidence>
<gene>
    <name evidence="2" type="ORF">THAOC_12901</name>
</gene>
<feature type="region of interest" description="Disordered" evidence="1">
    <location>
        <begin position="1"/>
        <end position="38"/>
    </location>
</feature>
<organism evidence="2 3">
    <name type="scientific">Thalassiosira oceanica</name>
    <name type="common">Marine diatom</name>
    <dbReference type="NCBI Taxonomy" id="159749"/>
    <lineage>
        <taxon>Eukaryota</taxon>
        <taxon>Sar</taxon>
        <taxon>Stramenopiles</taxon>
        <taxon>Ochrophyta</taxon>
        <taxon>Bacillariophyta</taxon>
        <taxon>Coscinodiscophyceae</taxon>
        <taxon>Thalassiosirophycidae</taxon>
        <taxon>Thalassiosirales</taxon>
        <taxon>Thalassiosiraceae</taxon>
        <taxon>Thalassiosira</taxon>
    </lineage>
</organism>
<evidence type="ECO:0000313" key="3">
    <source>
        <dbReference type="Proteomes" id="UP000266841"/>
    </source>
</evidence>
<dbReference type="Proteomes" id="UP000266841">
    <property type="component" value="Unassembled WGS sequence"/>
</dbReference>
<name>K0SLN2_THAOC</name>
<dbReference type="EMBL" id="AGNL01015210">
    <property type="protein sequence ID" value="EJK66195.1"/>
    <property type="molecule type" value="Genomic_DNA"/>
</dbReference>
<reference evidence="2 3" key="1">
    <citation type="journal article" date="2012" name="Genome Biol.">
        <title>Genome and low-iron response of an oceanic diatom adapted to chronic iron limitation.</title>
        <authorList>
            <person name="Lommer M."/>
            <person name="Specht M."/>
            <person name="Roy A.S."/>
            <person name="Kraemer L."/>
            <person name="Andreson R."/>
            <person name="Gutowska M.A."/>
            <person name="Wolf J."/>
            <person name="Bergner S.V."/>
            <person name="Schilhabel M.B."/>
            <person name="Klostermeier U.C."/>
            <person name="Beiko R.G."/>
            <person name="Rosenstiel P."/>
            <person name="Hippler M."/>
            <person name="Laroche J."/>
        </authorList>
    </citation>
    <scope>NUCLEOTIDE SEQUENCE [LARGE SCALE GENOMIC DNA]</scope>
    <source>
        <strain evidence="2 3">CCMP1005</strain>
    </source>
</reference>